<accession>A0A816T9Q0</accession>
<protein>
    <submittedName>
        <fullName evidence="1">(rape) hypothetical protein</fullName>
    </submittedName>
</protein>
<gene>
    <name evidence="1" type="ORF">DARMORV10_A05P15420.1</name>
</gene>
<dbReference type="AlphaFoldDB" id="A0A816T9Q0"/>
<proteinExistence type="predicted"/>
<dbReference type="Proteomes" id="UP001295469">
    <property type="component" value="Chromosome A05"/>
</dbReference>
<sequence>MHLRNQSAKGFFFDSPSFLRRRRRSPSLLCRSFVFNLIRLAINIFPN</sequence>
<evidence type="ECO:0000313" key="1">
    <source>
        <dbReference type="EMBL" id="CAF2096673.1"/>
    </source>
</evidence>
<organism evidence="1">
    <name type="scientific">Brassica napus</name>
    <name type="common">Rape</name>
    <dbReference type="NCBI Taxonomy" id="3708"/>
    <lineage>
        <taxon>Eukaryota</taxon>
        <taxon>Viridiplantae</taxon>
        <taxon>Streptophyta</taxon>
        <taxon>Embryophyta</taxon>
        <taxon>Tracheophyta</taxon>
        <taxon>Spermatophyta</taxon>
        <taxon>Magnoliopsida</taxon>
        <taxon>eudicotyledons</taxon>
        <taxon>Gunneridae</taxon>
        <taxon>Pentapetalae</taxon>
        <taxon>rosids</taxon>
        <taxon>malvids</taxon>
        <taxon>Brassicales</taxon>
        <taxon>Brassicaceae</taxon>
        <taxon>Brassiceae</taxon>
        <taxon>Brassica</taxon>
    </lineage>
</organism>
<dbReference type="EMBL" id="HG994359">
    <property type="protein sequence ID" value="CAF2096673.1"/>
    <property type="molecule type" value="Genomic_DNA"/>
</dbReference>
<reference evidence="1" key="1">
    <citation type="submission" date="2021-01" db="EMBL/GenBank/DDBJ databases">
        <authorList>
            <consortium name="Genoscope - CEA"/>
            <person name="William W."/>
        </authorList>
    </citation>
    <scope>NUCLEOTIDE SEQUENCE</scope>
</reference>
<name>A0A816T9Q0_BRANA</name>